<evidence type="ECO:0000313" key="3">
    <source>
        <dbReference type="Proteomes" id="UP001602123"/>
    </source>
</evidence>
<dbReference type="EMBL" id="JBIAUT010000001">
    <property type="protein sequence ID" value="MFF4215288.1"/>
    <property type="molecule type" value="Genomic_DNA"/>
</dbReference>
<comment type="caution">
    <text evidence="2">The sequence shown here is derived from an EMBL/GenBank/DDBJ whole genome shotgun (WGS) entry which is preliminary data.</text>
</comment>
<accession>A0ABW6TRQ5</accession>
<evidence type="ECO:0000313" key="2">
    <source>
        <dbReference type="EMBL" id="MFF4215288.1"/>
    </source>
</evidence>
<dbReference type="InterPro" id="IPR005523">
    <property type="entry name" value="DUF317_SPDY"/>
</dbReference>
<dbReference type="Pfam" id="PF03771">
    <property type="entry name" value="SPDY"/>
    <property type="match status" value="2"/>
</dbReference>
<organism evidence="2 3">
    <name type="scientific">Streptomyces nondiastaticus</name>
    <dbReference type="NCBI Taxonomy" id="3154512"/>
    <lineage>
        <taxon>Bacteria</taxon>
        <taxon>Bacillati</taxon>
        <taxon>Actinomycetota</taxon>
        <taxon>Actinomycetes</taxon>
        <taxon>Kitasatosporales</taxon>
        <taxon>Streptomycetaceae</taxon>
        <taxon>Streptomyces</taxon>
    </lineage>
</organism>
<keyword evidence="3" id="KW-1185">Reference proteome</keyword>
<dbReference type="RefSeq" id="WP_388625174.1">
    <property type="nucleotide sequence ID" value="NZ_JBIAUT010000001.1"/>
</dbReference>
<feature type="domain" description="DUF317" evidence="1">
    <location>
        <begin position="69"/>
        <end position="127"/>
    </location>
</feature>
<protein>
    <submittedName>
        <fullName evidence="2">DUF317 domain-containing protein</fullName>
    </submittedName>
</protein>
<name>A0ABW6TRQ5_9ACTN</name>
<evidence type="ECO:0000259" key="1">
    <source>
        <dbReference type="Pfam" id="PF03771"/>
    </source>
</evidence>
<sequence length="249" mass="26804">MSSTDPDQAAGSQRTSALAADVGPYLVSPRYLAGNDGLLGDRVTEALVDVGWSCWTTRTRTRHLLDADQLRGAEWLSGHPNVLFDGDPVVWEFFARTEVAAPPLWNAYFTARVPHELVTAFATALATAPDITSGIEPGRTPLEPLADAHWSADPTDVGNTYYAPKLQAWVTYGAVSEAIEDGNPIPGLPGYLAWAQTDDHLPHQWCAAFSPSTPQELVAAFTKALADPTPVYRSVLPQDLDGHLAISLS</sequence>
<proteinExistence type="predicted"/>
<gene>
    <name evidence="2" type="ORF">ACFYZM_03275</name>
</gene>
<dbReference type="Proteomes" id="UP001602123">
    <property type="component" value="Unassembled WGS sequence"/>
</dbReference>
<reference evidence="2 3" key="1">
    <citation type="submission" date="2024-10" db="EMBL/GenBank/DDBJ databases">
        <title>The Natural Products Discovery Center: Release of the First 8490 Sequenced Strains for Exploring Actinobacteria Biosynthetic Diversity.</title>
        <authorList>
            <person name="Kalkreuter E."/>
            <person name="Kautsar S.A."/>
            <person name="Yang D."/>
            <person name="Bader C.D."/>
            <person name="Teijaro C.N."/>
            <person name="Fluegel L."/>
            <person name="Davis C.M."/>
            <person name="Simpson J.R."/>
            <person name="Lauterbach L."/>
            <person name="Steele A.D."/>
            <person name="Gui C."/>
            <person name="Meng S."/>
            <person name="Li G."/>
            <person name="Viehrig K."/>
            <person name="Ye F."/>
            <person name="Su P."/>
            <person name="Kiefer A.F."/>
            <person name="Nichols A."/>
            <person name="Cepeda A.J."/>
            <person name="Yan W."/>
            <person name="Fan B."/>
            <person name="Jiang Y."/>
            <person name="Adhikari A."/>
            <person name="Zheng C.-J."/>
            <person name="Schuster L."/>
            <person name="Cowan T.M."/>
            <person name="Smanski M.J."/>
            <person name="Chevrette M.G."/>
            <person name="De Carvalho L.P.S."/>
            <person name="Shen B."/>
        </authorList>
    </citation>
    <scope>NUCLEOTIDE SEQUENCE [LARGE SCALE GENOMIC DNA]</scope>
    <source>
        <strain evidence="2 3">NPDC001650</strain>
    </source>
</reference>
<feature type="domain" description="DUF317" evidence="1">
    <location>
        <begin position="194"/>
        <end position="231"/>
    </location>
</feature>